<dbReference type="Proteomes" id="UP000009011">
    <property type="component" value="Chromosome"/>
</dbReference>
<feature type="transmembrane region" description="Helical" evidence="1">
    <location>
        <begin position="20"/>
        <end position="41"/>
    </location>
</feature>
<dbReference type="InterPro" id="IPR010295">
    <property type="entry name" value="DUF898"/>
</dbReference>
<dbReference type="RefSeq" id="WP_014855221.1">
    <property type="nucleotide sequence ID" value="NC_018178.1"/>
</dbReference>
<evidence type="ECO:0008006" key="4">
    <source>
        <dbReference type="Google" id="ProtNLM"/>
    </source>
</evidence>
<accession>I6ZP25</accession>
<dbReference type="EMBL" id="CP003557">
    <property type="protein sequence ID" value="AFN73784.1"/>
    <property type="molecule type" value="Genomic_DNA"/>
</dbReference>
<dbReference type="eggNOG" id="COG4269">
    <property type="taxonomic scope" value="Bacteria"/>
</dbReference>
<dbReference type="Pfam" id="PF05987">
    <property type="entry name" value="DUF898"/>
    <property type="match status" value="1"/>
</dbReference>
<organism evidence="2 3">
    <name type="scientific">Melioribacter roseus (strain DSM 23840 / JCM 17771 / VKM B-2668 / P3M-2)</name>
    <dbReference type="NCBI Taxonomy" id="1191523"/>
    <lineage>
        <taxon>Bacteria</taxon>
        <taxon>Pseudomonadati</taxon>
        <taxon>Ignavibacteriota</taxon>
        <taxon>Ignavibacteria</taxon>
        <taxon>Ignavibacteriales</taxon>
        <taxon>Melioribacteraceae</taxon>
        <taxon>Melioribacter</taxon>
    </lineage>
</organism>
<evidence type="ECO:0000313" key="2">
    <source>
        <dbReference type="EMBL" id="AFN73784.1"/>
    </source>
</evidence>
<gene>
    <name evidence="2" type="ordered locus">MROS_0541</name>
</gene>
<dbReference type="KEGG" id="mro:MROS_0541"/>
<evidence type="ECO:0000256" key="1">
    <source>
        <dbReference type="SAM" id="Phobius"/>
    </source>
</evidence>
<keyword evidence="1" id="KW-0472">Membrane</keyword>
<dbReference type="OrthoDB" id="637345at2"/>
<dbReference type="AlphaFoldDB" id="I6ZP25"/>
<keyword evidence="1" id="KW-0812">Transmembrane</keyword>
<name>I6ZP25_MELRP</name>
<evidence type="ECO:0000313" key="3">
    <source>
        <dbReference type="Proteomes" id="UP000009011"/>
    </source>
</evidence>
<protein>
    <recommendedName>
        <fullName evidence="4">DUF898 domain-containing protein</fullName>
    </recommendedName>
</protein>
<dbReference type="HOGENOM" id="CLU_155816_0_0_10"/>
<proteinExistence type="predicted"/>
<feature type="transmembrane region" description="Helical" evidence="1">
    <location>
        <begin position="62"/>
        <end position="89"/>
    </location>
</feature>
<sequence>MTKSKNFSFDGGAGTFFGTAVAAFLITLLSLGLAFPWAVVLKQQWIAKHTIINGRRCKFIGSGAGLFGLWIKWFFLLIVTFGIYAIWIIPDLQKWIVEHMEFEGEI</sequence>
<keyword evidence="1" id="KW-1133">Transmembrane helix</keyword>
<keyword evidence="3" id="KW-1185">Reference proteome</keyword>
<reference evidence="2 3" key="1">
    <citation type="journal article" date="2013" name="PLoS ONE">
        <title>Genomic analysis of Melioribacter roseus, facultatively anaerobic organotrophic bacterium representing a novel deep lineage within Bacteriodetes/Chlorobi group.</title>
        <authorList>
            <person name="Kadnikov V.V."/>
            <person name="Mardanov A.V."/>
            <person name="Podosokorskaya O.A."/>
            <person name="Gavrilov S.N."/>
            <person name="Kublanov I.V."/>
            <person name="Beletsky A.V."/>
            <person name="Bonch-Osmolovskaya E.A."/>
            <person name="Ravin N.V."/>
        </authorList>
    </citation>
    <scope>NUCLEOTIDE SEQUENCE [LARGE SCALE GENOMIC DNA]</scope>
    <source>
        <strain evidence="3">JCM 17771 / P3M-2</strain>
    </source>
</reference>